<name>A0ACC2SB33_9FUNG</name>
<gene>
    <name evidence="1" type="ORF">DSO57_1002807</name>
</gene>
<evidence type="ECO:0000313" key="1">
    <source>
        <dbReference type="EMBL" id="KAJ9059387.1"/>
    </source>
</evidence>
<proteinExistence type="predicted"/>
<organism evidence="1 2">
    <name type="scientific">Entomophthora muscae</name>
    <dbReference type="NCBI Taxonomy" id="34485"/>
    <lineage>
        <taxon>Eukaryota</taxon>
        <taxon>Fungi</taxon>
        <taxon>Fungi incertae sedis</taxon>
        <taxon>Zoopagomycota</taxon>
        <taxon>Entomophthoromycotina</taxon>
        <taxon>Entomophthoromycetes</taxon>
        <taxon>Entomophthorales</taxon>
        <taxon>Entomophthoraceae</taxon>
        <taxon>Entomophthora</taxon>
    </lineage>
</organism>
<comment type="caution">
    <text evidence="1">The sequence shown here is derived from an EMBL/GenBank/DDBJ whole genome shotgun (WGS) entry which is preliminary data.</text>
</comment>
<sequence>MDSSVQKHSVDLREVSSGLDRVFEDIGKADGVNRLVKRVYQYNTLDKRIAHFFDLEMIDRFESMFGSFLIGLLGGKPYNRITMIRSHRSRVNLSDQHFNAFLDNITIALMHEKIPHSSINMLVELMEKTREDVCGRSIIDTCPNRNPSFPSQSHPHEKTIATQESQCQCAIQ</sequence>
<accession>A0ACC2SB33</accession>
<evidence type="ECO:0000313" key="2">
    <source>
        <dbReference type="Proteomes" id="UP001165960"/>
    </source>
</evidence>
<keyword evidence="2" id="KW-1185">Reference proteome</keyword>
<reference evidence="1" key="1">
    <citation type="submission" date="2022-04" db="EMBL/GenBank/DDBJ databases">
        <title>Genome of the entomopathogenic fungus Entomophthora muscae.</title>
        <authorList>
            <person name="Elya C."/>
            <person name="Lovett B.R."/>
            <person name="Lee E."/>
            <person name="Macias A.M."/>
            <person name="Hajek A.E."/>
            <person name="De Bivort B.L."/>
            <person name="Kasson M.T."/>
            <person name="De Fine Licht H.H."/>
            <person name="Stajich J.E."/>
        </authorList>
    </citation>
    <scope>NUCLEOTIDE SEQUENCE</scope>
    <source>
        <strain evidence="1">Berkeley</strain>
    </source>
</reference>
<protein>
    <submittedName>
        <fullName evidence="1">Uncharacterized protein</fullName>
    </submittedName>
</protein>
<dbReference type="Proteomes" id="UP001165960">
    <property type="component" value="Unassembled WGS sequence"/>
</dbReference>
<dbReference type="EMBL" id="QTSX02005686">
    <property type="protein sequence ID" value="KAJ9059387.1"/>
    <property type="molecule type" value="Genomic_DNA"/>
</dbReference>